<accession>A0A4V6D2N9</accession>
<dbReference type="Proteomes" id="UP000298652">
    <property type="component" value="Chromosome 8"/>
</dbReference>
<name>A0A4V6D2N9_SETVI</name>
<protein>
    <submittedName>
        <fullName evidence="1">Uncharacterized protein</fullName>
    </submittedName>
</protein>
<evidence type="ECO:0000313" key="2">
    <source>
        <dbReference type="Proteomes" id="UP000298652"/>
    </source>
</evidence>
<evidence type="ECO:0000313" key="1">
    <source>
        <dbReference type="EMBL" id="TKV99435.1"/>
    </source>
</evidence>
<proteinExistence type="predicted"/>
<dbReference type="Gramene" id="TKV99435">
    <property type="protein sequence ID" value="TKV99435"/>
    <property type="gene ID" value="SEVIR_8G043100v2"/>
</dbReference>
<keyword evidence="2" id="KW-1185">Reference proteome</keyword>
<sequence>MEFVRGVRFFFSFFSHRHWGWWPLRCMQILAPTLFFLNAYLRTCSYEVALTFLIFFTFCEVHLSQQHSHWCILTVSTHHQVTSSYPQVCQSQPHLFLPFL</sequence>
<dbReference type="AlphaFoldDB" id="A0A4V6D2N9"/>
<gene>
    <name evidence="1" type="ORF">SEVIR_8G043100v2</name>
</gene>
<dbReference type="EMBL" id="CM016559">
    <property type="protein sequence ID" value="TKV99435.1"/>
    <property type="molecule type" value="Genomic_DNA"/>
</dbReference>
<organism evidence="1 2">
    <name type="scientific">Setaria viridis</name>
    <name type="common">Green bristlegrass</name>
    <name type="synonym">Setaria italica subsp. viridis</name>
    <dbReference type="NCBI Taxonomy" id="4556"/>
    <lineage>
        <taxon>Eukaryota</taxon>
        <taxon>Viridiplantae</taxon>
        <taxon>Streptophyta</taxon>
        <taxon>Embryophyta</taxon>
        <taxon>Tracheophyta</taxon>
        <taxon>Spermatophyta</taxon>
        <taxon>Magnoliopsida</taxon>
        <taxon>Liliopsida</taxon>
        <taxon>Poales</taxon>
        <taxon>Poaceae</taxon>
        <taxon>PACMAD clade</taxon>
        <taxon>Panicoideae</taxon>
        <taxon>Panicodae</taxon>
        <taxon>Paniceae</taxon>
        <taxon>Cenchrinae</taxon>
        <taxon>Setaria</taxon>
    </lineage>
</organism>
<reference evidence="1" key="1">
    <citation type="submission" date="2019-03" db="EMBL/GenBank/DDBJ databases">
        <title>WGS assembly of Setaria viridis.</title>
        <authorList>
            <person name="Huang P."/>
            <person name="Jenkins J."/>
            <person name="Grimwood J."/>
            <person name="Barry K."/>
            <person name="Healey A."/>
            <person name="Mamidi S."/>
            <person name="Sreedasyam A."/>
            <person name="Shu S."/>
            <person name="Feldman M."/>
            <person name="Wu J."/>
            <person name="Yu Y."/>
            <person name="Chen C."/>
            <person name="Johnson J."/>
            <person name="Rokhsar D."/>
            <person name="Baxter I."/>
            <person name="Schmutz J."/>
            <person name="Brutnell T."/>
            <person name="Kellogg E."/>
        </authorList>
    </citation>
    <scope>NUCLEOTIDE SEQUENCE [LARGE SCALE GENOMIC DNA]</scope>
</reference>